<evidence type="ECO:0000256" key="4">
    <source>
        <dbReference type="ARBA" id="ARBA00023163"/>
    </source>
</evidence>
<dbReference type="InterPro" id="IPR038722">
    <property type="entry name" value="Ner_HTH_dom"/>
</dbReference>
<dbReference type="Gene3D" id="1.10.260.40">
    <property type="entry name" value="lambda repressor-like DNA-binding domains"/>
    <property type="match status" value="1"/>
</dbReference>
<evidence type="ECO:0000256" key="2">
    <source>
        <dbReference type="ARBA" id="ARBA00023015"/>
    </source>
</evidence>
<comment type="similarity">
    <text evidence="1">Belongs to the ner transcriptional regulatory family.</text>
</comment>
<evidence type="ECO:0000313" key="7">
    <source>
        <dbReference type="EMBL" id="VAW96556.1"/>
    </source>
</evidence>
<gene>
    <name evidence="7" type="ORF">MNBD_GAMMA20-2016</name>
</gene>
<organism evidence="7">
    <name type="scientific">hydrothermal vent metagenome</name>
    <dbReference type="NCBI Taxonomy" id="652676"/>
    <lineage>
        <taxon>unclassified sequences</taxon>
        <taxon>metagenomes</taxon>
        <taxon>ecological metagenomes</taxon>
    </lineage>
</organism>
<dbReference type="InterPro" id="IPR010982">
    <property type="entry name" value="Lambda_DNA-bd_dom_sf"/>
</dbReference>
<dbReference type="Pfam" id="PF13693">
    <property type="entry name" value="HTH_35"/>
    <property type="match status" value="1"/>
</dbReference>
<accession>A0A3B1AUU1</accession>
<feature type="region of interest" description="Disordered" evidence="5">
    <location>
        <begin position="125"/>
        <end position="163"/>
    </location>
</feature>
<keyword evidence="3" id="KW-0238">DNA-binding</keyword>
<keyword evidence="2" id="KW-0805">Transcription regulation</keyword>
<proteinExistence type="inferred from homology"/>
<evidence type="ECO:0000259" key="6">
    <source>
        <dbReference type="Pfam" id="PF13693"/>
    </source>
</evidence>
<dbReference type="EMBL" id="UOFU01000098">
    <property type="protein sequence ID" value="VAW96556.1"/>
    <property type="molecule type" value="Genomic_DNA"/>
</dbReference>
<dbReference type="AlphaFoldDB" id="A0A3B1AUU1"/>
<dbReference type="SUPFAM" id="SSF47413">
    <property type="entry name" value="lambda repressor-like DNA-binding domains"/>
    <property type="match status" value="1"/>
</dbReference>
<evidence type="ECO:0000256" key="3">
    <source>
        <dbReference type="ARBA" id="ARBA00023125"/>
    </source>
</evidence>
<sequence>MSHFNHYPYISCDYAAHTHQDKKRCPTLNPALFVVLTGHHIASIVDCMSALIPSKKTGLTEDRHPADMVAGARSTGTTRCRPSLAHSYSSARMTKHTHHRPHPCSGQIIAGYTGIKPKNIWPHYDANGQPKPSRRHARKSGSCAHEKCSTAPTGDNAVMRGGYRPWQGDQEFIDVRPIRHTNARTTFGRPVSGAATLRAQY</sequence>
<feature type="domain" description="Ner winged helix-turn-helix DNA-binding" evidence="6">
    <location>
        <begin position="62"/>
        <end position="130"/>
    </location>
</feature>
<evidence type="ECO:0000256" key="5">
    <source>
        <dbReference type="SAM" id="MobiDB-lite"/>
    </source>
</evidence>
<keyword evidence="4" id="KW-0804">Transcription</keyword>
<dbReference type="GO" id="GO:0003677">
    <property type="term" value="F:DNA binding"/>
    <property type="evidence" value="ECO:0007669"/>
    <property type="project" value="UniProtKB-KW"/>
</dbReference>
<protein>
    <recommendedName>
        <fullName evidence="6">Ner winged helix-turn-helix DNA-binding domain-containing protein</fullName>
    </recommendedName>
</protein>
<name>A0A3B1AUU1_9ZZZZ</name>
<reference evidence="7" key="1">
    <citation type="submission" date="2018-06" db="EMBL/GenBank/DDBJ databases">
        <authorList>
            <person name="Zhirakovskaya E."/>
        </authorList>
    </citation>
    <scope>NUCLEOTIDE SEQUENCE</scope>
</reference>
<evidence type="ECO:0000256" key="1">
    <source>
        <dbReference type="ARBA" id="ARBA00006157"/>
    </source>
</evidence>